<proteinExistence type="inferred from homology"/>
<evidence type="ECO:0000313" key="5">
    <source>
        <dbReference type="EMBL" id="PSL19906.1"/>
    </source>
</evidence>
<feature type="domain" description="Tyr recombinase" evidence="4">
    <location>
        <begin position="225"/>
        <end position="402"/>
    </location>
</feature>
<dbReference type="Gene3D" id="1.10.443.10">
    <property type="entry name" value="Intergrase catalytic core"/>
    <property type="match status" value="1"/>
</dbReference>
<dbReference type="CDD" id="cd01185">
    <property type="entry name" value="INTN1_C_like"/>
    <property type="match status" value="1"/>
</dbReference>
<keyword evidence="6" id="KW-1185">Reference proteome</keyword>
<keyword evidence="2" id="KW-0238">DNA-binding</keyword>
<dbReference type="Pfam" id="PF00589">
    <property type="entry name" value="Phage_integrase"/>
    <property type="match status" value="1"/>
</dbReference>
<dbReference type="Pfam" id="PF17293">
    <property type="entry name" value="Arm-DNA-bind_5"/>
    <property type="match status" value="1"/>
</dbReference>
<comment type="similarity">
    <text evidence="1">Belongs to the 'phage' integrase family.</text>
</comment>
<dbReference type="InterPro" id="IPR013762">
    <property type="entry name" value="Integrase-like_cat_sf"/>
</dbReference>
<dbReference type="InterPro" id="IPR011010">
    <property type="entry name" value="DNA_brk_join_enz"/>
</dbReference>
<dbReference type="Proteomes" id="UP000240978">
    <property type="component" value="Unassembled WGS sequence"/>
</dbReference>
<evidence type="ECO:0000259" key="4">
    <source>
        <dbReference type="PROSITE" id="PS51898"/>
    </source>
</evidence>
<dbReference type="GO" id="GO:0006310">
    <property type="term" value="P:DNA recombination"/>
    <property type="evidence" value="ECO:0007669"/>
    <property type="project" value="UniProtKB-KW"/>
</dbReference>
<dbReference type="InterPro" id="IPR002104">
    <property type="entry name" value="Integrase_catalytic"/>
</dbReference>
<evidence type="ECO:0000256" key="2">
    <source>
        <dbReference type="ARBA" id="ARBA00023125"/>
    </source>
</evidence>
<reference evidence="5 6" key="1">
    <citation type="submission" date="2018-03" db="EMBL/GenBank/DDBJ databases">
        <title>Genomic Encyclopedia of Archaeal and Bacterial Type Strains, Phase II (KMG-II): from individual species to whole genera.</title>
        <authorList>
            <person name="Goeker M."/>
        </authorList>
    </citation>
    <scope>NUCLEOTIDE SEQUENCE [LARGE SCALE GENOMIC DNA]</scope>
    <source>
        <strain evidence="5 6">DSM 18107</strain>
    </source>
</reference>
<keyword evidence="3" id="KW-0233">DNA recombination</keyword>
<evidence type="ECO:0000256" key="3">
    <source>
        <dbReference type="ARBA" id="ARBA00023172"/>
    </source>
</evidence>
<dbReference type="InterPro" id="IPR050090">
    <property type="entry name" value="Tyrosine_recombinase_XerCD"/>
</dbReference>
<dbReference type="GO" id="GO:0015074">
    <property type="term" value="P:DNA integration"/>
    <property type="evidence" value="ECO:0007669"/>
    <property type="project" value="InterPro"/>
</dbReference>
<dbReference type="Pfam" id="PF13102">
    <property type="entry name" value="Phage_int_SAM_5"/>
    <property type="match status" value="1"/>
</dbReference>
<dbReference type="AlphaFoldDB" id="A0A2P8FDW4"/>
<gene>
    <name evidence="5" type="ORF">CLV42_12618</name>
</gene>
<dbReference type="PANTHER" id="PTHR30349:SF64">
    <property type="entry name" value="PROPHAGE INTEGRASE INTD-RELATED"/>
    <property type="match status" value="1"/>
</dbReference>
<sequence>MNAQNSFGIDFIVRNVKGAKDLAVVYARITVNGGEPVEISLKDKIQKDQWNSESEKVNGKSEAAKLLNNHIANVRFNLKRIYKDLVDKCEPFEAEDIKTIYNGKQVVKNKDHTVMALVKLHKLHEGKNLAPGTLKNYGATATYLQNFIKYKFNREDVHVSVLDFPFIKELETYIPLHPIKKHDKCTTNGTAKHLERLKQMASWGKKMKWLNEDPFVDFTPFRIKTKVKKLKWHQIVALEKLLLATPQLAYVRDLFIFSCYTGFAYSDVMALTIDNFDITPSGKFWCNLYRQKSEEFTAVPILPTAVTIIKRYKDNPRAVANGTVFPPITNQEINRCLKILQELAAIPFTLTFHIARHTFASTIALKMGVAIKVVQMMMGHAKITTTEGYTEADEEWIEEETKGLEDKIMERKQLPFPMKVLKK</sequence>
<dbReference type="OrthoDB" id="892893at2"/>
<evidence type="ECO:0000313" key="6">
    <source>
        <dbReference type="Proteomes" id="UP000240978"/>
    </source>
</evidence>
<name>A0A2P8FDW4_9BACT</name>
<dbReference type="InterPro" id="IPR010998">
    <property type="entry name" value="Integrase_recombinase_N"/>
</dbReference>
<dbReference type="EMBL" id="PYGK01000026">
    <property type="protein sequence ID" value="PSL19906.1"/>
    <property type="molecule type" value="Genomic_DNA"/>
</dbReference>
<dbReference type="InterPro" id="IPR025269">
    <property type="entry name" value="SAM-like_dom"/>
</dbReference>
<dbReference type="SUPFAM" id="SSF56349">
    <property type="entry name" value="DNA breaking-rejoining enzymes"/>
    <property type="match status" value="1"/>
</dbReference>
<evidence type="ECO:0000256" key="1">
    <source>
        <dbReference type="ARBA" id="ARBA00008857"/>
    </source>
</evidence>
<dbReference type="InterPro" id="IPR035386">
    <property type="entry name" value="Arm-DNA-bind_5"/>
</dbReference>
<dbReference type="GO" id="GO:0003677">
    <property type="term" value="F:DNA binding"/>
    <property type="evidence" value="ECO:0007669"/>
    <property type="project" value="UniProtKB-KW"/>
</dbReference>
<protein>
    <submittedName>
        <fullName evidence="5">Site-specific recombinase XerD</fullName>
    </submittedName>
</protein>
<dbReference type="PANTHER" id="PTHR30349">
    <property type="entry name" value="PHAGE INTEGRASE-RELATED"/>
    <property type="match status" value="1"/>
</dbReference>
<accession>A0A2P8FDW4</accession>
<organism evidence="5 6">
    <name type="scientific">Chitinophaga ginsengisoli</name>
    <dbReference type="NCBI Taxonomy" id="363837"/>
    <lineage>
        <taxon>Bacteria</taxon>
        <taxon>Pseudomonadati</taxon>
        <taxon>Bacteroidota</taxon>
        <taxon>Chitinophagia</taxon>
        <taxon>Chitinophagales</taxon>
        <taxon>Chitinophagaceae</taxon>
        <taxon>Chitinophaga</taxon>
    </lineage>
</organism>
<dbReference type="PROSITE" id="PS51898">
    <property type="entry name" value="TYR_RECOMBINASE"/>
    <property type="match status" value="1"/>
</dbReference>
<dbReference type="Gene3D" id="1.10.150.130">
    <property type="match status" value="1"/>
</dbReference>
<comment type="caution">
    <text evidence="5">The sequence shown here is derived from an EMBL/GenBank/DDBJ whole genome shotgun (WGS) entry which is preliminary data.</text>
</comment>
<dbReference type="RefSeq" id="WP_106606170.1">
    <property type="nucleotide sequence ID" value="NZ_PYGK01000026.1"/>
</dbReference>